<dbReference type="EMBL" id="MHMS01000024">
    <property type="protein sequence ID" value="OGZ31675.1"/>
    <property type="molecule type" value="Genomic_DNA"/>
</dbReference>
<sequence length="199" mass="23761">MPYVDKKGRVYKYGEFFPVELSPFSYNETVAQEYFPLSKKEVEEKGYSWKDQEERTLEPDISWKGLPDHIKDVKDDIISKAILCQAWDEDSEKASQHNCTKLYKIIPQELEFYRKMNLPLPRLCPNCRHYQRIKQRNPLKLWHRKCQCAGNHSDNKVYQNTIEHPHHKQEHCPNEFETSYASEKPEIVYCEKCYLAEVV</sequence>
<proteinExistence type="predicted"/>
<evidence type="ECO:0000313" key="2">
    <source>
        <dbReference type="Proteomes" id="UP000176787"/>
    </source>
</evidence>
<organism evidence="1 2">
    <name type="scientific">Candidatus Niyogibacteria bacterium RIFCSPLOWO2_12_FULL_41_13</name>
    <dbReference type="NCBI Taxonomy" id="1801726"/>
    <lineage>
        <taxon>Bacteria</taxon>
        <taxon>Candidatus Niyogiibacteriota</taxon>
    </lineage>
</organism>
<name>A0A1G2F0T1_9BACT</name>
<evidence type="ECO:0000313" key="1">
    <source>
        <dbReference type="EMBL" id="OGZ31675.1"/>
    </source>
</evidence>
<gene>
    <name evidence="1" type="ORF">A3H02_02280</name>
</gene>
<comment type="caution">
    <text evidence="1">The sequence shown here is derived from an EMBL/GenBank/DDBJ whole genome shotgun (WGS) entry which is preliminary data.</text>
</comment>
<reference evidence="1 2" key="1">
    <citation type="journal article" date="2016" name="Nat. Commun.">
        <title>Thousands of microbial genomes shed light on interconnected biogeochemical processes in an aquifer system.</title>
        <authorList>
            <person name="Anantharaman K."/>
            <person name="Brown C.T."/>
            <person name="Hug L.A."/>
            <person name="Sharon I."/>
            <person name="Castelle C.J."/>
            <person name="Probst A.J."/>
            <person name="Thomas B.C."/>
            <person name="Singh A."/>
            <person name="Wilkins M.J."/>
            <person name="Karaoz U."/>
            <person name="Brodie E.L."/>
            <person name="Williams K.H."/>
            <person name="Hubbard S.S."/>
            <person name="Banfield J.F."/>
        </authorList>
    </citation>
    <scope>NUCLEOTIDE SEQUENCE [LARGE SCALE GENOMIC DNA]</scope>
</reference>
<dbReference type="AlphaFoldDB" id="A0A1G2F0T1"/>
<dbReference type="Proteomes" id="UP000176787">
    <property type="component" value="Unassembled WGS sequence"/>
</dbReference>
<accession>A0A1G2F0T1</accession>
<protein>
    <submittedName>
        <fullName evidence="1">Uncharacterized protein</fullName>
    </submittedName>
</protein>